<dbReference type="SUPFAM" id="SSF50630">
    <property type="entry name" value="Acid proteases"/>
    <property type="match status" value="1"/>
</dbReference>
<dbReference type="InterPro" id="IPR034164">
    <property type="entry name" value="Pepsin-like_dom"/>
</dbReference>
<gene>
    <name evidence="5" type="ORF">EWM64_g2445</name>
</gene>
<organism evidence="5 6">
    <name type="scientific">Hericium alpestre</name>
    <dbReference type="NCBI Taxonomy" id="135208"/>
    <lineage>
        <taxon>Eukaryota</taxon>
        <taxon>Fungi</taxon>
        <taxon>Dikarya</taxon>
        <taxon>Basidiomycota</taxon>
        <taxon>Agaricomycotina</taxon>
        <taxon>Agaricomycetes</taxon>
        <taxon>Russulales</taxon>
        <taxon>Hericiaceae</taxon>
        <taxon>Hericium</taxon>
    </lineage>
</organism>
<comment type="caution">
    <text evidence="5">The sequence shown here is derived from an EMBL/GenBank/DDBJ whole genome shotgun (WGS) entry which is preliminary data.</text>
</comment>
<evidence type="ECO:0000256" key="1">
    <source>
        <dbReference type="ARBA" id="ARBA00007447"/>
    </source>
</evidence>
<dbReference type="GO" id="GO:0006508">
    <property type="term" value="P:proteolysis"/>
    <property type="evidence" value="ECO:0007669"/>
    <property type="project" value="InterPro"/>
</dbReference>
<evidence type="ECO:0000259" key="4">
    <source>
        <dbReference type="PROSITE" id="PS51767"/>
    </source>
</evidence>
<dbReference type="EMBL" id="SFCI01000197">
    <property type="protein sequence ID" value="TFY81571.1"/>
    <property type="molecule type" value="Genomic_DNA"/>
</dbReference>
<dbReference type="Gene3D" id="2.40.70.10">
    <property type="entry name" value="Acid Proteases"/>
    <property type="match status" value="2"/>
</dbReference>
<dbReference type="InterPro" id="IPR033121">
    <property type="entry name" value="PEPTIDASE_A1"/>
</dbReference>
<dbReference type="PROSITE" id="PS51767">
    <property type="entry name" value="PEPTIDASE_A1"/>
    <property type="match status" value="1"/>
</dbReference>
<reference evidence="5 6" key="1">
    <citation type="submission" date="2019-02" db="EMBL/GenBank/DDBJ databases">
        <title>Genome sequencing of the rare red list fungi Hericium alpestre (H. flagellum).</title>
        <authorList>
            <person name="Buettner E."/>
            <person name="Kellner H."/>
        </authorList>
    </citation>
    <scope>NUCLEOTIDE SEQUENCE [LARGE SCALE GENOMIC DNA]</scope>
    <source>
        <strain evidence="5 6">DSM 108284</strain>
    </source>
</reference>
<feature type="active site" evidence="2">
    <location>
        <position position="276"/>
    </location>
</feature>
<dbReference type="PANTHER" id="PTHR47966">
    <property type="entry name" value="BETA-SITE APP-CLEAVING ENZYME, ISOFORM A-RELATED"/>
    <property type="match status" value="1"/>
</dbReference>
<feature type="signal peptide" evidence="3">
    <location>
        <begin position="1"/>
        <end position="16"/>
    </location>
</feature>
<dbReference type="InterPro" id="IPR021109">
    <property type="entry name" value="Peptidase_aspartic_dom_sf"/>
</dbReference>
<protein>
    <recommendedName>
        <fullName evidence="4">Peptidase A1 domain-containing protein</fullName>
    </recommendedName>
</protein>
<evidence type="ECO:0000256" key="2">
    <source>
        <dbReference type="PIRSR" id="PIRSR601461-1"/>
    </source>
</evidence>
<feature type="active site" evidence="2">
    <location>
        <position position="75"/>
    </location>
</feature>
<accession>A0A4Z0A5Q9</accession>
<dbReference type="CDD" id="cd05471">
    <property type="entry name" value="pepsin_like"/>
    <property type="match status" value="1"/>
</dbReference>
<dbReference type="InterPro" id="IPR001461">
    <property type="entry name" value="Aspartic_peptidase_A1"/>
</dbReference>
<sequence>MRIFAVLSAFAGVASAIRLPPQIRSTGSPHVVNFEVRRALRSNNPLLNGSIANLGFQSYVTNVRVGVRNFTLSLDTGSSDLWVYTSKSPSVVNLTDLSLNLTNGIGSAVGVVAYAPVAIDAYNITNQAILIANQTEEIDGQGVLGLGFDSNSSIYNATGNSSGAVTPLSNIFALNASAANASASNASASNASRTSSNFIGLDLTRAPDGRNSSIGGTFTISSYLSNFSAVANATRIPIMPNATGWQIPVGGVFVNGTAYNVSQDAPDGGNATALIDSGTSYAVVPQTLSNLIYQIIPGAKACPLGDGQVWLVPCLGTSNVTFEFGGEQFPVHPLDMTNVQIYTQNSTRYAACIGVFTSPASVPTLGELPIYILGDSFMRNVYTSFNFGNNTLAGNFSSSGTGPSVQFLSKSNDTNAIYTEFLTQRNQTLSSLNASTIDPNSIDCQSVEPLFNDA</sequence>
<keyword evidence="3" id="KW-0732">Signal</keyword>
<evidence type="ECO:0000256" key="3">
    <source>
        <dbReference type="SAM" id="SignalP"/>
    </source>
</evidence>
<evidence type="ECO:0000313" key="5">
    <source>
        <dbReference type="EMBL" id="TFY81571.1"/>
    </source>
</evidence>
<dbReference type="STRING" id="135208.A0A4Z0A5Q9"/>
<feature type="domain" description="Peptidase A1" evidence="4">
    <location>
        <begin position="59"/>
        <end position="395"/>
    </location>
</feature>
<dbReference type="GO" id="GO:0004190">
    <property type="term" value="F:aspartic-type endopeptidase activity"/>
    <property type="evidence" value="ECO:0007669"/>
    <property type="project" value="InterPro"/>
</dbReference>
<dbReference type="PANTHER" id="PTHR47966:SF57">
    <property type="entry name" value="PEPTIDASE A1 DOMAIN-CONTAINING PROTEIN"/>
    <property type="match status" value="1"/>
</dbReference>
<dbReference type="AlphaFoldDB" id="A0A4Z0A5Q9"/>
<keyword evidence="6" id="KW-1185">Reference proteome</keyword>
<dbReference type="OrthoDB" id="771136at2759"/>
<comment type="similarity">
    <text evidence="1">Belongs to the peptidase A1 family.</text>
</comment>
<dbReference type="Proteomes" id="UP000298061">
    <property type="component" value="Unassembled WGS sequence"/>
</dbReference>
<feature type="chain" id="PRO_5021413395" description="Peptidase A1 domain-containing protein" evidence="3">
    <location>
        <begin position="17"/>
        <end position="454"/>
    </location>
</feature>
<dbReference type="PRINTS" id="PR00792">
    <property type="entry name" value="PEPSIN"/>
</dbReference>
<dbReference type="Pfam" id="PF00026">
    <property type="entry name" value="Asp"/>
    <property type="match status" value="1"/>
</dbReference>
<proteinExistence type="inferred from homology"/>
<evidence type="ECO:0000313" key="6">
    <source>
        <dbReference type="Proteomes" id="UP000298061"/>
    </source>
</evidence>
<name>A0A4Z0A5Q9_9AGAM</name>